<proteinExistence type="predicted"/>
<accession>A0A5B0VR45</accession>
<dbReference type="GO" id="GO:0016757">
    <property type="term" value="F:glycosyltransferase activity"/>
    <property type="evidence" value="ECO:0007669"/>
    <property type="project" value="TreeGrafter"/>
</dbReference>
<dbReference type="AlphaFoldDB" id="A0A5B0VR45"/>
<keyword evidence="1 2" id="KW-0808">Transferase</keyword>
<organism evidence="2 3">
    <name type="scientific">Marinobacter salinexigens</name>
    <dbReference type="NCBI Taxonomy" id="2919747"/>
    <lineage>
        <taxon>Bacteria</taxon>
        <taxon>Pseudomonadati</taxon>
        <taxon>Pseudomonadota</taxon>
        <taxon>Gammaproteobacteria</taxon>
        <taxon>Pseudomonadales</taxon>
        <taxon>Marinobacteraceae</taxon>
        <taxon>Marinobacter</taxon>
    </lineage>
</organism>
<dbReference type="PANTHER" id="PTHR46401">
    <property type="entry name" value="GLYCOSYLTRANSFERASE WBBK-RELATED"/>
    <property type="match status" value="1"/>
</dbReference>
<dbReference type="Proteomes" id="UP000323161">
    <property type="component" value="Unassembled WGS sequence"/>
</dbReference>
<dbReference type="SUPFAM" id="SSF53756">
    <property type="entry name" value="UDP-Glycosyltransferase/glycogen phosphorylase"/>
    <property type="match status" value="1"/>
</dbReference>
<gene>
    <name evidence="2" type="ORF">FWJ25_04490</name>
</gene>
<reference evidence="2 3" key="1">
    <citation type="submission" date="2019-08" db="EMBL/GenBank/DDBJ databases">
        <title>Marinobacter ZYF650 sp. nov., a marine bacterium isolated from seawater of the Mariana trench.</title>
        <authorList>
            <person name="Ahmad W."/>
        </authorList>
    </citation>
    <scope>NUCLEOTIDE SEQUENCE [LARGE SCALE GENOMIC DNA]</scope>
    <source>
        <strain evidence="2 3">ZYF650</strain>
    </source>
</reference>
<dbReference type="Pfam" id="PF13692">
    <property type="entry name" value="Glyco_trans_1_4"/>
    <property type="match status" value="1"/>
</dbReference>
<keyword evidence="3" id="KW-1185">Reference proteome</keyword>
<dbReference type="GO" id="GO:0009103">
    <property type="term" value="P:lipopolysaccharide biosynthetic process"/>
    <property type="evidence" value="ECO:0007669"/>
    <property type="project" value="TreeGrafter"/>
</dbReference>
<protein>
    <submittedName>
        <fullName evidence="2">Glycosyltransferase family 4 protein</fullName>
    </submittedName>
</protein>
<evidence type="ECO:0000313" key="2">
    <source>
        <dbReference type="EMBL" id="KAA1176391.1"/>
    </source>
</evidence>
<dbReference type="PANTHER" id="PTHR46401:SF2">
    <property type="entry name" value="GLYCOSYLTRANSFERASE WBBK-RELATED"/>
    <property type="match status" value="1"/>
</dbReference>
<name>A0A5B0VR45_9GAMM</name>
<evidence type="ECO:0000256" key="1">
    <source>
        <dbReference type="ARBA" id="ARBA00022679"/>
    </source>
</evidence>
<comment type="caution">
    <text evidence="2">The sequence shown here is derived from an EMBL/GenBank/DDBJ whole genome shotgun (WGS) entry which is preliminary data.</text>
</comment>
<dbReference type="Gene3D" id="3.40.50.2000">
    <property type="entry name" value="Glycogen Phosphorylase B"/>
    <property type="match status" value="1"/>
</dbReference>
<dbReference type="EMBL" id="VTUU01000001">
    <property type="protein sequence ID" value="KAA1176391.1"/>
    <property type="molecule type" value="Genomic_DNA"/>
</dbReference>
<evidence type="ECO:0000313" key="3">
    <source>
        <dbReference type="Proteomes" id="UP000323161"/>
    </source>
</evidence>
<sequence>MQTITSYNYYTPWLATSLGKNSTMPLKYSDLKIIYHHPREITPYGLSGSQVRPYKMLTAFKQLGIRVTEVTGTASSRKKIMRDTIKRIRNGEQFDFVYSENLTIPFSMSESHRLPLHPFLDHNFLSFCNSCGIPVALFNRDVYWRDKCYRTMLPWWLRIVTIPLHWYDHWRQLRYLDTFYLPSPSMSSVLPWMQKFKNVKYLPPGAEIDDTRPPKIQANSNDLKVFYVGGIEPPTYDLRPLLSAVNQAPSSVTLTICCRKKEWDQVGHLYLPLLNSRIKVVHKSGQDLNDLYRDADLFAIVRSQGSYLDYSVPIKIYEAIGFSLPILCTPGGETARIVESEKLGWVKDEKDISGFLETLSKQPQTLKRTSMEIKDRQNKHTWLHRASQVCENILGH</sequence>